<dbReference type="GO" id="GO:0008320">
    <property type="term" value="F:protein transmembrane transporter activity"/>
    <property type="evidence" value="ECO:0007669"/>
    <property type="project" value="UniProtKB-UniRule"/>
</dbReference>
<evidence type="ECO:0000256" key="5">
    <source>
        <dbReference type="ARBA" id="ARBA00022927"/>
    </source>
</evidence>
<name>A0A8E3MF29_9PAST</name>
<evidence type="ECO:0000256" key="3">
    <source>
        <dbReference type="ARBA" id="ARBA00022475"/>
    </source>
</evidence>
<reference evidence="10" key="1">
    <citation type="submission" date="2017-06" db="EMBL/GenBank/DDBJ databases">
        <title>Genome sequencing of pathogenic and non-pathogenic strains within Bisgaard taxon 40.</title>
        <authorList>
            <person name="Ladner J.T."/>
            <person name="Lovett S.P."/>
            <person name="Koroleva G."/>
            <person name="Lorch J.M."/>
        </authorList>
    </citation>
    <scope>NUCLEOTIDE SEQUENCE</scope>
    <source>
        <strain evidence="10">27576-1-I1</strain>
    </source>
</reference>
<evidence type="ECO:0000256" key="2">
    <source>
        <dbReference type="ARBA" id="ARBA00022448"/>
    </source>
</evidence>
<dbReference type="HAMAP" id="MF_00422">
    <property type="entry name" value="SecE"/>
    <property type="match status" value="1"/>
</dbReference>
<evidence type="ECO:0000256" key="1">
    <source>
        <dbReference type="ARBA" id="ARBA00004370"/>
    </source>
</evidence>
<comment type="subcellular location">
    <subcellularLocation>
        <location evidence="1">Membrane</location>
    </subcellularLocation>
</comment>
<dbReference type="PANTHER" id="PTHR33910:SF1">
    <property type="entry name" value="PROTEIN TRANSLOCASE SUBUNIT SECE"/>
    <property type="match status" value="1"/>
</dbReference>
<feature type="transmembrane region" description="Helical" evidence="9">
    <location>
        <begin position="49"/>
        <end position="69"/>
    </location>
</feature>
<dbReference type="InterPro" id="IPR038379">
    <property type="entry name" value="SecE_sf"/>
</dbReference>
<comment type="similarity">
    <text evidence="9">Belongs to the SecE/SEC61-gamma family.</text>
</comment>
<keyword evidence="7 9" id="KW-0811">Translocation</keyword>
<evidence type="ECO:0000313" key="10">
    <source>
        <dbReference type="EMBL" id="QDJ14126.1"/>
    </source>
</evidence>
<dbReference type="GO" id="GO:0043952">
    <property type="term" value="P:protein transport by the Sec complex"/>
    <property type="evidence" value="ECO:0007669"/>
    <property type="project" value="UniProtKB-UniRule"/>
</dbReference>
<evidence type="ECO:0000256" key="4">
    <source>
        <dbReference type="ARBA" id="ARBA00022692"/>
    </source>
</evidence>
<keyword evidence="6 9" id="KW-1133">Transmembrane helix</keyword>
<dbReference type="Proteomes" id="UP000955338">
    <property type="component" value="Chromosome"/>
</dbReference>
<dbReference type="GO" id="GO:0065002">
    <property type="term" value="P:intracellular protein transmembrane transport"/>
    <property type="evidence" value="ECO:0007669"/>
    <property type="project" value="UniProtKB-UniRule"/>
</dbReference>
<dbReference type="EMBL" id="CP022011">
    <property type="protein sequence ID" value="QDJ14126.1"/>
    <property type="molecule type" value="Genomic_DNA"/>
</dbReference>
<comment type="caution">
    <text evidence="9">Lacks conserved residue(s) required for the propagation of feature annotation.</text>
</comment>
<comment type="subunit">
    <text evidence="9">Component of the Sec protein translocase complex. Heterotrimer consisting of SecY, SecE and SecG subunits. The heterotrimers can form oligomers, although 1 heterotrimer is thought to be able to translocate proteins. Interacts with the ribosome. Interacts with SecDF, and other proteins may be involved. Interacts with SecA.</text>
</comment>
<dbReference type="GO" id="GO:0005886">
    <property type="term" value="C:plasma membrane"/>
    <property type="evidence" value="ECO:0007669"/>
    <property type="project" value="UniProtKB-UniRule"/>
</dbReference>
<protein>
    <recommendedName>
        <fullName evidence="9">Protein translocase subunit SecE</fullName>
    </recommendedName>
</protein>
<keyword evidence="5 9" id="KW-0653">Protein transport</keyword>
<evidence type="ECO:0000256" key="8">
    <source>
        <dbReference type="ARBA" id="ARBA00023136"/>
    </source>
</evidence>
<proteinExistence type="inferred from homology"/>
<dbReference type="PRINTS" id="PR01650">
    <property type="entry name" value="SECETRNLCASE"/>
</dbReference>
<feature type="transmembrane region" description="Helical" evidence="9">
    <location>
        <begin position="24"/>
        <end position="43"/>
    </location>
</feature>
<dbReference type="AlphaFoldDB" id="A0A8E3MF29"/>
<evidence type="ECO:0000256" key="6">
    <source>
        <dbReference type="ARBA" id="ARBA00022989"/>
    </source>
</evidence>
<comment type="function">
    <text evidence="9">Essential subunit of the Sec protein translocation channel SecYEG. Clamps together the 2 halves of SecY. May contact the channel plug during translocation.</text>
</comment>
<dbReference type="PANTHER" id="PTHR33910">
    <property type="entry name" value="PROTEIN TRANSLOCASE SUBUNIT SECE"/>
    <property type="match status" value="1"/>
</dbReference>
<dbReference type="GO" id="GO:0009306">
    <property type="term" value="P:protein secretion"/>
    <property type="evidence" value="ECO:0007669"/>
    <property type="project" value="UniProtKB-UniRule"/>
</dbReference>
<keyword evidence="8 9" id="KW-0472">Membrane</keyword>
<dbReference type="Gene3D" id="1.20.5.1030">
    <property type="entry name" value="Preprotein translocase secy subunit"/>
    <property type="match status" value="1"/>
</dbReference>
<dbReference type="InterPro" id="IPR001901">
    <property type="entry name" value="Translocase_SecE/Sec61-g"/>
</dbReference>
<dbReference type="NCBIfam" id="TIGR00964">
    <property type="entry name" value="secE_bact"/>
    <property type="match status" value="1"/>
</dbReference>
<accession>A0A8E3MF29</accession>
<evidence type="ECO:0000313" key="11">
    <source>
        <dbReference type="Proteomes" id="UP000955338"/>
    </source>
</evidence>
<keyword evidence="4 9" id="KW-0812">Transmembrane</keyword>
<dbReference type="GO" id="GO:0006605">
    <property type="term" value="P:protein targeting"/>
    <property type="evidence" value="ECO:0007669"/>
    <property type="project" value="UniProtKB-UniRule"/>
</dbReference>
<keyword evidence="3 9" id="KW-1003">Cell membrane</keyword>
<keyword evidence="2 9" id="KW-0813">Transport</keyword>
<dbReference type="NCBIfam" id="NF004376">
    <property type="entry name" value="PRK05740.2-1"/>
    <property type="match status" value="1"/>
</dbReference>
<evidence type="ECO:0000256" key="9">
    <source>
        <dbReference type="HAMAP-Rule" id="MF_00422"/>
    </source>
</evidence>
<sequence>MSTEVDKKKISHESASESKGKNGLLWFLSLVLIAVSAVGNLYYADRFSIAIRIVGVVVLLAIALLLLAFTTQGTKARVFLKESRIELRKIIWPARSEATQTTFIVMGVTVVTSLILWGLDSIIVSLINFITSLRF</sequence>
<keyword evidence="11" id="KW-1185">Reference proteome</keyword>
<evidence type="ECO:0000256" key="7">
    <source>
        <dbReference type="ARBA" id="ARBA00023010"/>
    </source>
</evidence>
<dbReference type="Pfam" id="PF00584">
    <property type="entry name" value="SecE"/>
    <property type="match status" value="1"/>
</dbReference>
<gene>
    <name evidence="9" type="primary">secE</name>
    <name evidence="10" type="ORF">CEP48_01215</name>
</gene>
<dbReference type="RefSeq" id="WP_261919789.1">
    <property type="nucleotide sequence ID" value="NZ_CP022011.1"/>
</dbReference>
<organism evidence="10 11">
    <name type="scientific">Mergibacter septicus</name>
    <dbReference type="NCBI Taxonomy" id="221402"/>
    <lineage>
        <taxon>Bacteria</taxon>
        <taxon>Pseudomonadati</taxon>
        <taxon>Pseudomonadota</taxon>
        <taxon>Gammaproteobacteria</taxon>
        <taxon>Pasteurellales</taxon>
        <taxon>Pasteurellaceae</taxon>
        <taxon>Mergibacter</taxon>
    </lineage>
</organism>
<dbReference type="InterPro" id="IPR005807">
    <property type="entry name" value="SecE_bac"/>
</dbReference>
<feature type="transmembrane region" description="Helical" evidence="9">
    <location>
        <begin position="103"/>
        <end position="130"/>
    </location>
</feature>